<dbReference type="SUPFAM" id="SSF53474">
    <property type="entry name" value="alpha/beta-Hydrolases"/>
    <property type="match status" value="1"/>
</dbReference>
<dbReference type="AlphaFoldDB" id="A0A3D8SGE7"/>
<dbReference type="EMBL" id="PDLN01000005">
    <property type="protein sequence ID" value="RDW85372.1"/>
    <property type="molecule type" value="Genomic_DNA"/>
</dbReference>
<evidence type="ECO:0000313" key="2">
    <source>
        <dbReference type="EMBL" id="RDW85372.1"/>
    </source>
</evidence>
<name>A0A3D8SGE7_9HELO</name>
<sequence length="253" mass="27677">MTSNPIAECCTVPLRHDGELAGTMMMIGETHAYVSEPSTQTPPTAAILCLPDGFGLSNNVKLLADRFAAQGYLALLPDLFEGDPFPDPRPADFNLQAWLNSGGPSGKGHLPDTVGPIVEAAIRWLKEEKKISKIGGTGYCFGGKYVVRYLRNSFIDVGFVAHPTNATPAELLAIDGPLSIAAAELDPVFTQEKRVESENILRENKKSLPWHISLYSGVAHGFAVRADRAIEKERWAMDQAHEQAVAWMKEYLK</sequence>
<dbReference type="Pfam" id="PF01738">
    <property type="entry name" value="DLH"/>
    <property type="match status" value="1"/>
</dbReference>
<feature type="domain" description="Dienelactone hydrolase" evidence="1">
    <location>
        <begin position="32"/>
        <end position="252"/>
    </location>
</feature>
<organism evidence="2 3">
    <name type="scientific">Coleophoma crateriformis</name>
    <dbReference type="NCBI Taxonomy" id="565419"/>
    <lineage>
        <taxon>Eukaryota</taxon>
        <taxon>Fungi</taxon>
        <taxon>Dikarya</taxon>
        <taxon>Ascomycota</taxon>
        <taxon>Pezizomycotina</taxon>
        <taxon>Leotiomycetes</taxon>
        <taxon>Helotiales</taxon>
        <taxon>Dermateaceae</taxon>
        <taxon>Coleophoma</taxon>
    </lineage>
</organism>
<comment type="caution">
    <text evidence="2">The sequence shown here is derived from an EMBL/GenBank/DDBJ whole genome shotgun (WGS) entry which is preliminary data.</text>
</comment>
<dbReference type="PANTHER" id="PTHR17630">
    <property type="entry name" value="DIENELACTONE HYDROLASE"/>
    <property type="match status" value="1"/>
</dbReference>
<evidence type="ECO:0000313" key="3">
    <source>
        <dbReference type="Proteomes" id="UP000256328"/>
    </source>
</evidence>
<gene>
    <name evidence="2" type="ORF">BP5796_03697</name>
</gene>
<dbReference type="OrthoDB" id="17560at2759"/>
<accession>A0A3D8SGE7</accession>
<keyword evidence="3" id="KW-1185">Reference proteome</keyword>
<dbReference type="InterPro" id="IPR029058">
    <property type="entry name" value="AB_hydrolase_fold"/>
</dbReference>
<proteinExistence type="predicted"/>
<dbReference type="GO" id="GO:0016787">
    <property type="term" value="F:hydrolase activity"/>
    <property type="evidence" value="ECO:0007669"/>
    <property type="project" value="InterPro"/>
</dbReference>
<protein>
    <recommendedName>
        <fullName evidence="1">Dienelactone hydrolase domain-containing protein</fullName>
    </recommendedName>
</protein>
<dbReference type="Gene3D" id="3.40.50.1820">
    <property type="entry name" value="alpha/beta hydrolase"/>
    <property type="match status" value="1"/>
</dbReference>
<dbReference type="PANTHER" id="PTHR17630:SF44">
    <property type="entry name" value="PROTEIN AIM2"/>
    <property type="match status" value="1"/>
</dbReference>
<reference evidence="2 3" key="1">
    <citation type="journal article" date="2018" name="IMA Fungus">
        <title>IMA Genome-F 9: Draft genome sequence of Annulohypoxylon stygium, Aspergillus mulundensis, Berkeleyomyces basicola (syn. Thielaviopsis basicola), Ceratocystis smalleyi, two Cercospora beticola strains, Coleophoma cylindrospora, Fusarium fracticaudum, Phialophora cf. hyalina, and Morchella septimelata.</title>
        <authorList>
            <person name="Wingfield B.D."/>
            <person name="Bills G.F."/>
            <person name="Dong Y."/>
            <person name="Huang W."/>
            <person name="Nel W.J."/>
            <person name="Swalarsk-Parry B.S."/>
            <person name="Vaghefi N."/>
            <person name="Wilken P.M."/>
            <person name="An Z."/>
            <person name="de Beer Z.W."/>
            <person name="De Vos L."/>
            <person name="Chen L."/>
            <person name="Duong T.A."/>
            <person name="Gao Y."/>
            <person name="Hammerbacher A."/>
            <person name="Kikkert J.R."/>
            <person name="Li Y."/>
            <person name="Li H."/>
            <person name="Li K."/>
            <person name="Li Q."/>
            <person name="Liu X."/>
            <person name="Ma X."/>
            <person name="Naidoo K."/>
            <person name="Pethybridge S.J."/>
            <person name="Sun J."/>
            <person name="Steenkamp E.T."/>
            <person name="van der Nest M.A."/>
            <person name="van Wyk S."/>
            <person name="Wingfield M.J."/>
            <person name="Xiong C."/>
            <person name="Yue Q."/>
            <person name="Zhang X."/>
        </authorList>
    </citation>
    <scope>NUCLEOTIDE SEQUENCE [LARGE SCALE GENOMIC DNA]</scope>
    <source>
        <strain evidence="2 3">BP5796</strain>
    </source>
</reference>
<dbReference type="Proteomes" id="UP000256328">
    <property type="component" value="Unassembled WGS sequence"/>
</dbReference>
<evidence type="ECO:0000259" key="1">
    <source>
        <dbReference type="Pfam" id="PF01738"/>
    </source>
</evidence>
<dbReference type="InterPro" id="IPR002925">
    <property type="entry name" value="Dienelactn_hydro"/>
</dbReference>